<dbReference type="AlphaFoldDB" id="A0A485LU61"/>
<reference evidence="1" key="1">
    <citation type="submission" date="2019-03" db="EMBL/GenBank/DDBJ databases">
        <authorList>
            <person name="Hao L."/>
        </authorList>
    </citation>
    <scope>NUCLEOTIDE SEQUENCE</scope>
</reference>
<gene>
    <name evidence="1" type="ORF">SCFA_1180007</name>
</gene>
<dbReference type="EMBL" id="CAADRN010000022">
    <property type="protein sequence ID" value="VFU11431.1"/>
    <property type="molecule type" value="Genomic_DNA"/>
</dbReference>
<evidence type="ECO:0000313" key="1">
    <source>
        <dbReference type="EMBL" id="VFU11431.1"/>
    </source>
</evidence>
<proteinExistence type="predicted"/>
<sequence>MHLDFRCNANVFLKQKKPVRPYNRPDSLVCLEKVKPVSMSSLTN</sequence>
<protein>
    <submittedName>
        <fullName evidence="1">Uncharacterized protein</fullName>
    </submittedName>
</protein>
<name>A0A485LU61_9ZZZZ</name>
<organism evidence="1">
    <name type="scientific">anaerobic digester metagenome</name>
    <dbReference type="NCBI Taxonomy" id="1263854"/>
    <lineage>
        <taxon>unclassified sequences</taxon>
        <taxon>metagenomes</taxon>
        <taxon>ecological metagenomes</taxon>
    </lineage>
</organism>
<accession>A0A485LU61</accession>